<evidence type="ECO:0000313" key="4">
    <source>
        <dbReference type="Proteomes" id="UP001321520"/>
    </source>
</evidence>
<keyword evidence="4" id="KW-1185">Reference proteome</keyword>
<proteinExistence type="predicted"/>
<feature type="domain" description="CASTOR ACT" evidence="2">
    <location>
        <begin position="75"/>
        <end position="128"/>
    </location>
</feature>
<dbReference type="InterPro" id="IPR018717">
    <property type="entry name" value="DUF2241"/>
</dbReference>
<dbReference type="SUPFAM" id="SSF55021">
    <property type="entry name" value="ACT-like"/>
    <property type="match status" value="2"/>
</dbReference>
<reference evidence="3 4" key="1">
    <citation type="submission" date="2022-05" db="EMBL/GenBank/DDBJ databases">
        <title>Microbulbifer sp. nov., isolated from sponge.</title>
        <authorList>
            <person name="Gao L."/>
        </authorList>
    </citation>
    <scope>NUCLEOTIDE SEQUENCE [LARGE SCALE GENOMIC DNA]</scope>
    <source>
        <strain evidence="3 4">MI-G</strain>
    </source>
</reference>
<dbReference type="Pfam" id="PF13840">
    <property type="entry name" value="ACT_7"/>
    <property type="match status" value="1"/>
</dbReference>
<sequence length="136" mass="14851">MDGENKLTKLLASISPELVGGEFVFLTFENSLYGNHTDLAPVASIQEPEGLTLIIPRYRADEKDLPYPFSFKKIILNVHSSLDAVGLTAAVSTKLAKHGISANVVAGYYHDHIFVQSALAKKAMRALNKFVQSSMT</sequence>
<evidence type="ECO:0000259" key="2">
    <source>
        <dbReference type="Pfam" id="PF13840"/>
    </source>
</evidence>
<dbReference type="PANTHER" id="PTHR39199">
    <property type="entry name" value="BLR5128 PROTEIN"/>
    <property type="match status" value="1"/>
</dbReference>
<dbReference type="InterPro" id="IPR045865">
    <property type="entry name" value="ACT-like_dom_sf"/>
</dbReference>
<protein>
    <submittedName>
        <fullName evidence="3">ACT domain-containing protein</fullName>
    </submittedName>
</protein>
<dbReference type="RefSeq" id="WP_301416446.1">
    <property type="nucleotide sequence ID" value="NZ_CP098023.1"/>
</dbReference>
<evidence type="ECO:0000259" key="1">
    <source>
        <dbReference type="Pfam" id="PF10000"/>
    </source>
</evidence>
<evidence type="ECO:0000313" key="3">
    <source>
        <dbReference type="EMBL" id="WKD50293.1"/>
    </source>
</evidence>
<dbReference type="Pfam" id="PF10000">
    <property type="entry name" value="ACT_3"/>
    <property type="match status" value="1"/>
</dbReference>
<dbReference type="PANTHER" id="PTHR39199:SF1">
    <property type="entry name" value="BLR5128 PROTEIN"/>
    <property type="match status" value="1"/>
</dbReference>
<gene>
    <name evidence="3" type="ORF">M8T91_02355</name>
</gene>
<name>A0ABY9EB99_9GAMM</name>
<dbReference type="EMBL" id="CP098023">
    <property type="protein sequence ID" value="WKD50293.1"/>
    <property type="molecule type" value="Genomic_DNA"/>
</dbReference>
<dbReference type="Proteomes" id="UP001321520">
    <property type="component" value="Chromosome"/>
</dbReference>
<dbReference type="InterPro" id="IPR027795">
    <property type="entry name" value="CASTOR_ACT_dom"/>
</dbReference>
<organism evidence="3 4">
    <name type="scientific">Microbulbifer spongiae</name>
    <dbReference type="NCBI Taxonomy" id="2944933"/>
    <lineage>
        <taxon>Bacteria</taxon>
        <taxon>Pseudomonadati</taxon>
        <taxon>Pseudomonadota</taxon>
        <taxon>Gammaproteobacteria</taxon>
        <taxon>Cellvibrionales</taxon>
        <taxon>Microbulbiferaceae</taxon>
        <taxon>Microbulbifer</taxon>
    </lineage>
</organism>
<feature type="domain" description="DUF2241" evidence="1">
    <location>
        <begin position="3"/>
        <end position="71"/>
    </location>
</feature>
<dbReference type="Gene3D" id="3.30.2130.10">
    <property type="entry name" value="VC0802-like"/>
    <property type="match status" value="1"/>
</dbReference>
<accession>A0ABY9EB99</accession>